<dbReference type="Gene3D" id="3.40.50.720">
    <property type="entry name" value="NAD(P)-binding Rossmann-like Domain"/>
    <property type="match status" value="1"/>
</dbReference>
<reference evidence="8 9" key="2">
    <citation type="submission" date="2021-01" db="EMBL/GenBank/DDBJ databases">
        <title>Genomic Encyclopedia of Type Strains, Phase IV (KMG-IV): sequencing the most valuable type-strain genomes for metagenomic binning, comparative biology and taxonomic classification.</title>
        <authorList>
            <person name="Goeker M."/>
        </authorList>
    </citation>
    <scope>NUCLEOTIDE SEQUENCE [LARGE SCALE GENOMIC DNA]</scope>
    <source>
        <strain evidence="8 9">DSM 6130</strain>
    </source>
</reference>
<dbReference type="PIRSF" id="PIRSF000103">
    <property type="entry name" value="HIBADH"/>
    <property type="match status" value="1"/>
</dbReference>
<reference evidence="7" key="1">
    <citation type="journal article" date="2014" name="Int. J. Syst. Evol. Microbiol.">
        <title>Complete genome sequence of Corynebacterium casei LMG S-19264T (=DSM 44701T), isolated from a smear-ripened cheese.</title>
        <authorList>
            <consortium name="US DOE Joint Genome Institute (JGI-PGF)"/>
            <person name="Walter F."/>
            <person name="Albersmeier A."/>
            <person name="Kalinowski J."/>
            <person name="Ruckert C."/>
        </authorList>
    </citation>
    <scope>NUCLEOTIDE SEQUENCE</scope>
    <source>
        <strain evidence="7">VKM B-1606</strain>
    </source>
</reference>
<dbReference type="AlphaFoldDB" id="A0A9W6IS55"/>
<dbReference type="GO" id="GO:0051287">
    <property type="term" value="F:NAD binding"/>
    <property type="evidence" value="ECO:0007669"/>
    <property type="project" value="InterPro"/>
</dbReference>
<name>A0A9W6IS55_9HYPH</name>
<accession>A0A9W6IS55</accession>
<evidence type="ECO:0000256" key="2">
    <source>
        <dbReference type="ARBA" id="ARBA00023002"/>
    </source>
</evidence>
<dbReference type="PANTHER" id="PTHR43060:SF15">
    <property type="entry name" value="3-HYDROXYISOBUTYRATE DEHYDROGENASE-LIKE 1, MITOCHONDRIAL-RELATED"/>
    <property type="match status" value="1"/>
</dbReference>
<dbReference type="PROSITE" id="PS00895">
    <property type="entry name" value="3_HYDROXYISOBUT_DH"/>
    <property type="match status" value="1"/>
</dbReference>
<dbReference type="Pfam" id="PF03446">
    <property type="entry name" value="NAD_binding_2"/>
    <property type="match status" value="1"/>
</dbReference>
<dbReference type="Proteomes" id="UP001143400">
    <property type="component" value="Unassembled WGS sequence"/>
</dbReference>
<keyword evidence="3" id="KW-0520">NAD</keyword>
<protein>
    <submittedName>
        <fullName evidence="7">2-hydroxy-3-oxopropionate reductase</fullName>
    </submittedName>
    <submittedName>
        <fullName evidence="8">3-hydroxyisobutyrate dehydrogenase-like beta-hydroxyacid dehydrogenase</fullName>
    </submittedName>
</protein>
<comment type="similarity">
    <text evidence="1">Belongs to the HIBADH-related family.</text>
</comment>
<evidence type="ECO:0000313" key="8">
    <source>
        <dbReference type="EMBL" id="MBM7851311.1"/>
    </source>
</evidence>
<keyword evidence="2" id="KW-0560">Oxidoreductase</keyword>
<feature type="active site" evidence="4">
    <location>
        <position position="169"/>
    </location>
</feature>
<dbReference type="GO" id="GO:0016491">
    <property type="term" value="F:oxidoreductase activity"/>
    <property type="evidence" value="ECO:0007669"/>
    <property type="project" value="UniProtKB-KW"/>
</dbReference>
<evidence type="ECO:0000259" key="6">
    <source>
        <dbReference type="Pfam" id="PF14833"/>
    </source>
</evidence>
<evidence type="ECO:0000256" key="4">
    <source>
        <dbReference type="PIRSR" id="PIRSR000103-1"/>
    </source>
</evidence>
<dbReference type="RefSeq" id="WP_204949702.1">
    <property type="nucleotide sequence ID" value="NZ_BSFF01000001.1"/>
</dbReference>
<dbReference type="InterPro" id="IPR029154">
    <property type="entry name" value="HIBADH-like_NADP-bd"/>
</dbReference>
<evidence type="ECO:0000259" key="5">
    <source>
        <dbReference type="Pfam" id="PF03446"/>
    </source>
</evidence>
<evidence type="ECO:0000256" key="1">
    <source>
        <dbReference type="ARBA" id="ARBA00009080"/>
    </source>
</evidence>
<proteinExistence type="inferred from homology"/>
<feature type="domain" description="6-phosphogluconate dehydrogenase NADP-binding" evidence="5">
    <location>
        <begin position="3"/>
        <end position="160"/>
    </location>
</feature>
<dbReference type="PANTHER" id="PTHR43060">
    <property type="entry name" value="3-HYDROXYISOBUTYRATE DEHYDROGENASE-LIKE 1, MITOCHONDRIAL-RELATED"/>
    <property type="match status" value="1"/>
</dbReference>
<evidence type="ECO:0000313" key="9">
    <source>
        <dbReference type="Proteomes" id="UP000758856"/>
    </source>
</evidence>
<dbReference type="InterPro" id="IPR036291">
    <property type="entry name" value="NAD(P)-bd_dom_sf"/>
</dbReference>
<dbReference type="Gene3D" id="1.10.1040.10">
    <property type="entry name" value="N-(1-d-carboxylethyl)-l-norvaline Dehydrogenase, domain 2"/>
    <property type="match status" value="1"/>
</dbReference>
<dbReference type="GO" id="GO:0016054">
    <property type="term" value="P:organic acid catabolic process"/>
    <property type="evidence" value="ECO:0007669"/>
    <property type="project" value="UniProtKB-ARBA"/>
</dbReference>
<reference evidence="7" key="3">
    <citation type="submission" date="2023-01" db="EMBL/GenBank/DDBJ databases">
        <authorList>
            <person name="Sun Q."/>
            <person name="Evtushenko L."/>
        </authorList>
    </citation>
    <scope>NUCLEOTIDE SEQUENCE</scope>
    <source>
        <strain evidence="7">VKM B-1606</strain>
    </source>
</reference>
<dbReference type="InterPro" id="IPR013328">
    <property type="entry name" value="6PGD_dom2"/>
</dbReference>
<dbReference type="Proteomes" id="UP000758856">
    <property type="component" value="Unassembled WGS sequence"/>
</dbReference>
<dbReference type="SUPFAM" id="SSF48179">
    <property type="entry name" value="6-phosphogluconate dehydrogenase C-terminal domain-like"/>
    <property type="match status" value="1"/>
</dbReference>
<dbReference type="InterPro" id="IPR002204">
    <property type="entry name" value="3-OH-isobutyrate_DH-rel_CS"/>
</dbReference>
<gene>
    <name evidence="7" type="ORF">GCM10008170_03880</name>
    <name evidence="8" type="ORF">JOD31_001536</name>
</gene>
<evidence type="ECO:0000256" key="3">
    <source>
        <dbReference type="ARBA" id="ARBA00023027"/>
    </source>
</evidence>
<dbReference type="GO" id="GO:0050661">
    <property type="term" value="F:NADP binding"/>
    <property type="evidence" value="ECO:0007669"/>
    <property type="project" value="InterPro"/>
</dbReference>
<evidence type="ECO:0000313" key="10">
    <source>
        <dbReference type="Proteomes" id="UP001143400"/>
    </source>
</evidence>
<feature type="domain" description="3-hydroxyisobutyrate dehydrogenase-like NAD-binding" evidence="6">
    <location>
        <begin position="163"/>
        <end position="275"/>
    </location>
</feature>
<dbReference type="InterPro" id="IPR015815">
    <property type="entry name" value="HIBADH-related"/>
</dbReference>
<sequence>MERIGFVGLGLMGHGMAKNLVEKGYPLTVIAHRKREAVEDLVGRGASEAKSLEELAKASDVVVICVTGSPQVEEAVAGLKGRLASGALVIDASTADPTSTAKLHAELKATGVTLVDAPLARTPNEAWEGKLDTMVGCDPETFARVKPIVSTYASNVVHVGPFGAGHTLKLVNNFVAQGYGALYSEALAVAIKSGIAPKTFDAWMRGTRMMNGYYDTFMRSAIDGETEAFRFTARNALKDCLYLESLENGLAMSNPLSNAVKNMFAHAVSQGRGDEYVPVIAELVAKANGVTIEKA</sequence>
<keyword evidence="9" id="KW-1185">Reference proteome</keyword>
<dbReference type="EMBL" id="JAFBCY010000002">
    <property type="protein sequence ID" value="MBM7851311.1"/>
    <property type="molecule type" value="Genomic_DNA"/>
</dbReference>
<dbReference type="SUPFAM" id="SSF51735">
    <property type="entry name" value="NAD(P)-binding Rossmann-fold domains"/>
    <property type="match status" value="1"/>
</dbReference>
<dbReference type="EMBL" id="BSFF01000001">
    <property type="protein sequence ID" value="GLK54369.1"/>
    <property type="molecule type" value="Genomic_DNA"/>
</dbReference>
<organism evidence="7 10">
    <name type="scientific">Methylopila capsulata</name>
    <dbReference type="NCBI Taxonomy" id="61654"/>
    <lineage>
        <taxon>Bacteria</taxon>
        <taxon>Pseudomonadati</taxon>
        <taxon>Pseudomonadota</taxon>
        <taxon>Alphaproteobacteria</taxon>
        <taxon>Hyphomicrobiales</taxon>
        <taxon>Methylopilaceae</taxon>
        <taxon>Methylopila</taxon>
    </lineage>
</organism>
<evidence type="ECO:0000313" key="7">
    <source>
        <dbReference type="EMBL" id="GLK54369.1"/>
    </source>
</evidence>
<dbReference type="InterPro" id="IPR008927">
    <property type="entry name" value="6-PGluconate_DH-like_C_sf"/>
</dbReference>
<dbReference type="InterPro" id="IPR006115">
    <property type="entry name" value="6PGDH_NADP-bd"/>
</dbReference>
<dbReference type="Pfam" id="PF14833">
    <property type="entry name" value="NAD_binding_11"/>
    <property type="match status" value="1"/>
</dbReference>
<comment type="caution">
    <text evidence="7">The sequence shown here is derived from an EMBL/GenBank/DDBJ whole genome shotgun (WGS) entry which is preliminary data.</text>
</comment>